<keyword evidence="3 7" id="KW-0812">Transmembrane</keyword>
<gene>
    <name evidence="9" type="ORF">ACFPZN_31055</name>
</gene>
<comment type="similarity">
    <text evidence="2">Belongs to the GtrA family.</text>
</comment>
<dbReference type="EMBL" id="JBHSON010000049">
    <property type="protein sequence ID" value="MFC5750088.1"/>
    <property type="molecule type" value="Genomic_DNA"/>
</dbReference>
<evidence type="ECO:0000256" key="2">
    <source>
        <dbReference type="ARBA" id="ARBA00009399"/>
    </source>
</evidence>
<sequence>MQGPVPAGTEPVEPEPPAPRPALPEPAAAAPAPPPALPPAVLPHRRFVRELLTFGCVGLLGTVITIGGANLLRHWLGGGPVTSVVVPTVVSTLTSYLLNRHWTFRHRDSDGSGREVVIFFGLNGIGMAIQVLCTGVTFYTLGLQGGLSYNAGLLVGLGLGSAFRYWSYKKWVFTPAAA</sequence>
<name>A0ABW1A632_9ACTN</name>
<evidence type="ECO:0000256" key="1">
    <source>
        <dbReference type="ARBA" id="ARBA00004141"/>
    </source>
</evidence>
<dbReference type="RefSeq" id="WP_378285853.1">
    <property type="nucleotide sequence ID" value="NZ_JBHSON010000049.1"/>
</dbReference>
<feature type="transmembrane region" description="Helical" evidence="7">
    <location>
        <begin position="51"/>
        <end position="72"/>
    </location>
</feature>
<accession>A0ABW1A632</accession>
<reference evidence="10" key="1">
    <citation type="journal article" date="2019" name="Int. J. Syst. Evol. Microbiol.">
        <title>The Global Catalogue of Microorganisms (GCM) 10K type strain sequencing project: providing services to taxonomists for standard genome sequencing and annotation.</title>
        <authorList>
            <consortium name="The Broad Institute Genomics Platform"/>
            <consortium name="The Broad Institute Genome Sequencing Center for Infectious Disease"/>
            <person name="Wu L."/>
            <person name="Ma J."/>
        </authorList>
    </citation>
    <scope>NUCLEOTIDE SEQUENCE [LARGE SCALE GENOMIC DNA]</scope>
    <source>
        <strain evidence="10">KCTC 42087</strain>
    </source>
</reference>
<feature type="transmembrane region" description="Helical" evidence="7">
    <location>
        <begin position="118"/>
        <end position="141"/>
    </location>
</feature>
<dbReference type="Proteomes" id="UP001596074">
    <property type="component" value="Unassembled WGS sequence"/>
</dbReference>
<feature type="compositionally biased region" description="Low complexity" evidence="6">
    <location>
        <begin position="1"/>
        <end position="11"/>
    </location>
</feature>
<feature type="compositionally biased region" description="Pro residues" evidence="6">
    <location>
        <begin position="14"/>
        <end position="24"/>
    </location>
</feature>
<dbReference type="InterPro" id="IPR007267">
    <property type="entry name" value="GtrA_DPMS_TM"/>
</dbReference>
<evidence type="ECO:0000313" key="9">
    <source>
        <dbReference type="EMBL" id="MFC5750088.1"/>
    </source>
</evidence>
<evidence type="ECO:0000256" key="5">
    <source>
        <dbReference type="ARBA" id="ARBA00023136"/>
    </source>
</evidence>
<evidence type="ECO:0000256" key="4">
    <source>
        <dbReference type="ARBA" id="ARBA00022989"/>
    </source>
</evidence>
<evidence type="ECO:0000313" key="10">
    <source>
        <dbReference type="Proteomes" id="UP001596074"/>
    </source>
</evidence>
<keyword evidence="10" id="KW-1185">Reference proteome</keyword>
<evidence type="ECO:0000259" key="8">
    <source>
        <dbReference type="Pfam" id="PF04138"/>
    </source>
</evidence>
<dbReference type="InterPro" id="IPR051401">
    <property type="entry name" value="GtrA_CellWall_Glycosyl"/>
</dbReference>
<evidence type="ECO:0000256" key="6">
    <source>
        <dbReference type="SAM" id="MobiDB-lite"/>
    </source>
</evidence>
<evidence type="ECO:0000256" key="7">
    <source>
        <dbReference type="SAM" id="Phobius"/>
    </source>
</evidence>
<feature type="transmembrane region" description="Helical" evidence="7">
    <location>
        <begin position="147"/>
        <end position="166"/>
    </location>
</feature>
<feature type="domain" description="GtrA/DPMS transmembrane" evidence="8">
    <location>
        <begin position="53"/>
        <end position="173"/>
    </location>
</feature>
<keyword evidence="5 7" id="KW-0472">Membrane</keyword>
<protein>
    <submittedName>
        <fullName evidence="9">GtrA family protein</fullName>
    </submittedName>
</protein>
<dbReference type="Pfam" id="PF04138">
    <property type="entry name" value="GtrA_DPMS_TM"/>
    <property type="match status" value="1"/>
</dbReference>
<comment type="caution">
    <text evidence="9">The sequence shown here is derived from an EMBL/GenBank/DDBJ whole genome shotgun (WGS) entry which is preliminary data.</text>
</comment>
<organism evidence="9 10">
    <name type="scientific">Actinomadura rugatobispora</name>
    <dbReference type="NCBI Taxonomy" id="1994"/>
    <lineage>
        <taxon>Bacteria</taxon>
        <taxon>Bacillati</taxon>
        <taxon>Actinomycetota</taxon>
        <taxon>Actinomycetes</taxon>
        <taxon>Streptosporangiales</taxon>
        <taxon>Thermomonosporaceae</taxon>
        <taxon>Actinomadura</taxon>
    </lineage>
</organism>
<feature type="transmembrane region" description="Helical" evidence="7">
    <location>
        <begin position="78"/>
        <end position="98"/>
    </location>
</feature>
<dbReference type="PANTHER" id="PTHR38459:SF1">
    <property type="entry name" value="PROPHAGE BACTOPRENOL-LINKED GLUCOSE TRANSLOCASE HOMOLOG"/>
    <property type="match status" value="1"/>
</dbReference>
<dbReference type="PANTHER" id="PTHR38459">
    <property type="entry name" value="PROPHAGE BACTOPRENOL-LINKED GLUCOSE TRANSLOCASE HOMOLOG"/>
    <property type="match status" value="1"/>
</dbReference>
<proteinExistence type="inferred from homology"/>
<comment type="subcellular location">
    <subcellularLocation>
        <location evidence="1">Membrane</location>
        <topology evidence="1">Multi-pass membrane protein</topology>
    </subcellularLocation>
</comment>
<evidence type="ECO:0000256" key="3">
    <source>
        <dbReference type="ARBA" id="ARBA00022692"/>
    </source>
</evidence>
<feature type="region of interest" description="Disordered" evidence="6">
    <location>
        <begin position="1"/>
        <end position="34"/>
    </location>
</feature>
<keyword evidence="4 7" id="KW-1133">Transmembrane helix</keyword>